<keyword evidence="2" id="KW-1185">Reference proteome</keyword>
<dbReference type="Proteomes" id="UP000054279">
    <property type="component" value="Unassembled WGS sequence"/>
</dbReference>
<organism evidence="1 2">
    <name type="scientific">Sphaerobolus stellatus (strain SS14)</name>
    <dbReference type="NCBI Taxonomy" id="990650"/>
    <lineage>
        <taxon>Eukaryota</taxon>
        <taxon>Fungi</taxon>
        <taxon>Dikarya</taxon>
        <taxon>Basidiomycota</taxon>
        <taxon>Agaricomycotina</taxon>
        <taxon>Agaricomycetes</taxon>
        <taxon>Phallomycetidae</taxon>
        <taxon>Geastrales</taxon>
        <taxon>Sphaerobolaceae</taxon>
        <taxon>Sphaerobolus</taxon>
    </lineage>
</organism>
<proteinExistence type="predicted"/>
<evidence type="ECO:0000313" key="2">
    <source>
        <dbReference type="Proteomes" id="UP000054279"/>
    </source>
</evidence>
<reference evidence="1 2" key="1">
    <citation type="submission" date="2014-06" db="EMBL/GenBank/DDBJ databases">
        <title>Evolutionary Origins and Diversification of the Mycorrhizal Mutualists.</title>
        <authorList>
            <consortium name="DOE Joint Genome Institute"/>
            <consortium name="Mycorrhizal Genomics Consortium"/>
            <person name="Kohler A."/>
            <person name="Kuo A."/>
            <person name="Nagy L.G."/>
            <person name="Floudas D."/>
            <person name="Copeland A."/>
            <person name="Barry K.W."/>
            <person name="Cichocki N."/>
            <person name="Veneault-Fourrey C."/>
            <person name="LaButti K."/>
            <person name="Lindquist E.A."/>
            <person name="Lipzen A."/>
            <person name="Lundell T."/>
            <person name="Morin E."/>
            <person name="Murat C."/>
            <person name="Riley R."/>
            <person name="Ohm R."/>
            <person name="Sun H."/>
            <person name="Tunlid A."/>
            <person name="Henrissat B."/>
            <person name="Grigoriev I.V."/>
            <person name="Hibbett D.S."/>
            <person name="Martin F."/>
        </authorList>
    </citation>
    <scope>NUCLEOTIDE SEQUENCE [LARGE SCALE GENOMIC DNA]</scope>
    <source>
        <strain evidence="1 2">SS14</strain>
    </source>
</reference>
<protein>
    <recommendedName>
        <fullName evidence="3">C2H2-type domain-containing protein</fullName>
    </recommendedName>
</protein>
<dbReference type="EMBL" id="KN837368">
    <property type="protein sequence ID" value="KIJ26473.1"/>
    <property type="molecule type" value="Genomic_DNA"/>
</dbReference>
<name>A0A0C9TBJ2_SPHS4</name>
<sequence>MQKGGDLCGILTNHSGATSNYPRPNIQHYNPGAADATHSFPDDSMPHLLSQNDIVARPIGDPHQLQQGYIEEHPINFVDNLNLSQYTGSHNVVHSEGQIGADPDSHPITIPSETIYAPQHHDQAPNNYPPIIDSINNSSSTSALGVTYNEQCRMPPSNTWPYWHQGFEDTIPPAPFERGTHFHQALFSQPSTHITQEWTSYTPTMTGLFSKPANAGVSDSQRGYSDARHVGCESIAKAVISYICDCGHETINQRNMHDHVYGDLRTFFCQICGYSFNQSEFEGHKREFPTGECGNSQHSESSTVQSNLTEHQIYRASQSEKFHCTCGKYPFKDKKTAERHAKTTGNDAPKWECFLCDMSKRKHQRIISRDDTMTKHLREKHHVHEKAHSTERR</sequence>
<dbReference type="HOGENOM" id="CLU_855732_0_0_1"/>
<evidence type="ECO:0000313" key="1">
    <source>
        <dbReference type="EMBL" id="KIJ26473.1"/>
    </source>
</evidence>
<dbReference type="AlphaFoldDB" id="A0A0C9TBJ2"/>
<gene>
    <name evidence="1" type="ORF">M422DRAFT_272457</name>
</gene>
<evidence type="ECO:0008006" key="3">
    <source>
        <dbReference type="Google" id="ProtNLM"/>
    </source>
</evidence>
<accession>A0A0C9TBJ2</accession>